<feature type="chain" id="PRO_5045700215" evidence="1">
    <location>
        <begin position="20"/>
        <end position="129"/>
    </location>
</feature>
<gene>
    <name evidence="2" type="ORF">LVJ82_07450</name>
</gene>
<dbReference type="EMBL" id="CP091511">
    <property type="protein sequence ID" value="UOO90787.1"/>
    <property type="molecule type" value="Genomic_DNA"/>
</dbReference>
<evidence type="ECO:0000256" key="1">
    <source>
        <dbReference type="SAM" id="SignalP"/>
    </source>
</evidence>
<sequence>MKKVLLLTVLLGMMQVAMAARALPTNMDIAVLKNYQQRQIELSPDGFSWLKFFTLGWLDKSRIFDMSAAVKVKDESNRFITYNKLSRHLGKVVAVKRDPYNNINEIWILTDREREQFRQIAKQREAKQP</sequence>
<evidence type="ECO:0000313" key="2">
    <source>
        <dbReference type="EMBL" id="UOO90787.1"/>
    </source>
</evidence>
<protein>
    <submittedName>
        <fullName evidence="2">Uncharacterized protein</fullName>
    </submittedName>
</protein>
<accession>A0ABY4E4W5</accession>
<dbReference type="RefSeq" id="WP_058305426.1">
    <property type="nucleotide sequence ID" value="NZ_CABKVG010000006.1"/>
</dbReference>
<dbReference type="Proteomes" id="UP000832011">
    <property type="component" value="Chromosome"/>
</dbReference>
<keyword evidence="3" id="KW-1185">Reference proteome</keyword>
<feature type="signal peptide" evidence="1">
    <location>
        <begin position="1"/>
        <end position="19"/>
    </location>
</feature>
<name>A0ABY4E4W5_9NEIS</name>
<keyword evidence="1" id="KW-0732">Signal</keyword>
<proteinExistence type="predicted"/>
<evidence type="ECO:0000313" key="3">
    <source>
        <dbReference type="Proteomes" id="UP000832011"/>
    </source>
</evidence>
<reference evidence="2 3" key="1">
    <citation type="journal article" date="2022" name="Res Sq">
        <title>Evolution of multicellular longitudinally dividing oral cavity symbionts (Neisseriaceae).</title>
        <authorList>
            <person name="Nyongesa S."/>
            <person name="Weber P."/>
            <person name="Bernet E."/>
            <person name="Pullido F."/>
            <person name="Nieckarz M."/>
            <person name="Delaby M."/>
            <person name="Nieves C."/>
            <person name="Viehboeck T."/>
            <person name="Krause N."/>
            <person name="Rivera-Millot A."/>
            <person name="Nakamura A."/>
            <person name="Vischer N."/>
            <person name="VanNieuwenhze M."/>
            <person name="Brun Y."/>
            <person name="Cava F."/>
            <person name="Bulgheresi S."/>
            <person name="Veyrier F."/>
        </authorList>
    </citation>
    <scope>NUCLEOTIDE SEQUENCE [LARGE SCALE GENOMIC DNA]</scope>
    <source>
        <strain evidence="2 3">SN4</strain>
    </source>
</reference>
<organism evidence="2 3">
    <name type="scientific">Vitreoscilla massiliensis</name>
    <dbReference type="NCBI Taxonomy" id="1689272"/>
    <lineage>
        <taxon>Bacteria</taxon>
        <taxon>Pseudomonadati</taxon>
        <taxon>Pseudomonadota</taxon>
        <taxon>Betaproteobacteria</taxon>
        <taxon>Neisseriales</taxon>
        <taxon>Neisseriaceae</taxon>
        <taxon>Vitreoscilla</taxon>
    </lineage>
</organism>